<organism evidence="1">
    <name type="scientific">marine sediment metagenome</name>
    <dbReference type="NCBI Taxonomy" id="412755"/>
    <lineage>
        <taxon>unclassified sequences</taxon>
        <taxon>metagenomes</taxon>
        <taxon>ecological metagenomes</taxon>
    </lineage>
</organism>
<name>X0VT64_9ZZZZ</name>
<evidence type="ECO:0000313" key="1">
    <source>
        <dbReference type="EMBL" id="GAG21420.1"/>
    </source>
</evidence>
<sequence length="241" mass="26011">SDDPTYHIRGALSNNPMSTFGLGDQIKIDVYIQFDLPGPGFAQEIAHFGFSDSAGSNALEQGIGVVWDEGVDQPAGDSGSLRFFPDFNDYVFVDDSLEANEINSLTISGSAAGLDVNNTLGQGVDVRSNMFEVSYTARSLGGDQWGVTDLSIVNLSRNTNNMFSYDLSVQPFQTFTFTGSDAFFGQRLVVRGQGSDAAIARSEYVTYSFNPASPVPEPSSLLIASMIALCGYFPRGCRKRN</sequence>
<dbReference type="EMBL" id="BARS01031727">
    <property type="protein sequence ID" value="GAG21420.1"/>
    <property type="molecule type" value="Genomic_DNA"/>
</dbReference>
<accession>X0VT64</accession>
<gene>
    <name evidence="1" type="ORF">S01H1_49335</name>
</gene>
<proteinExistence type="predicted"/>
<protein>
    <recommendedName>
        <fullName evidence="2">PEP-CTERM protein-sorting domain-containing protein</fullName>
    </recommendedName>
</protein>
<dbReference type="AlphaFoldDB" id="X0VT64"/>
<feature type="non-terminal residue" evidence="1">
    <location>
        <position position="1"/>
    </location>
</feature>
<reference evidence="1" key="1">
    <citation type="journal article" date="2014" name="Front. Microbiol.">
        <title>High frequency of phylogenetically diverse reductive dehalogenase-homologous genes in deep subseafloor sedimentary metagenomes.</title>
        <authorList>
            <person name="Kawai M."/>
            <person name="Futagami T."/>
            <person name="Toyoda A."/>
            <person name="Takaki Y."/>
            <person name="Nishi S."/>
            <person name="Hori S."/>
            <person name="Arai W."/>
            <person name="Tsubouchi T."/>
            <person name="Morono Y."/>
            <person name="Uchiyama I."/>
            <person name="Ito T."/>
            <person name="Fujiyama A."/>
            <person name="Inagaki F."/>
            <person name="Takami H."/>
        </authorList>
    </citation>
    <scope>NUCLEOTIDE SEQUENCE</scope>
    <source>
        <strain evidence="1">Expedition CK06-06</strain>
    </source>
</reference>
<comment type="caution">
    <text evidence="1">The sequence shown here is derived from an EMBL/GenBank/DDBJ whole genome shotgun (WGS) entry which is preliminary data.</text>
</comment>
<evidence type="ECO:0008006" key="2">
    <source>
        <dbReference type="Google" id="ProtNLM"/>
    </source>
</evidence>